<evidence type="ECO:0000313" key="7">
    <source>
        <dbReference type="EMBL" id="CCW34253.1"/>
    </source>
</evidence>
<dbReference type="InterPro" id="IPR000709">
    <property type="entry name" value="Leu_Ile_Val-bd"/>
</dbReference>
<organism evidence="7 8">
    <name type="scientific">Chthonomonas calidirosea (strain DSM 23976 / ICMP 18418 / T49)</name>
    <dbReference type="NCBI Taxonomy" id="1303518"/>
    <lineage>
        <taxon>Bacteria</taxon>
        <taxon>Bacillati</taxon>
        <taxon>Armatimonadota</taxon>
        <taxon>Chthonomonadia</taxon>
        <taxon>Chthonomonadales</taxon>
        <taxon>Chthonomonadaceae</taxon>
        <taxon>Chthonomonas</taxon>
    </lineage>
</organism>
<dbReference type="EMBL" id="HF951689">
    <property type="protein sequence ID" value="CCW34253.1"/>
    <property type="molecule type" value="Genomic_DNA"/>
</dbReference>
<comment type="similarity">
    <text evidence="1">Belongs to the leucine-binding protein family.</text>
</comment>
<feature type="signal peptide" evidence="5">
    <location>
        <begin position="1"/>
        <end position="17"/>
    </location>
</feature>
<name>S0EWV7_CHTCT</name>
<sequence length="399" mass="41971">MSKVKLGRLVLAFGLTAATLIPIGCKNNSTATNGATGSTILVGEYGSLTGAQASFGISTNDAIQLATDQINAKGGIKGKKVVVKVEDDMGQPAQAATDVNHLIDDGAIAILGEVASSCSLAGGRVCQQRHIPMISPSSTNTAVTELGDYIFRVCFIDPFQAAVVARFAHDGLHATRVAIFTNKDQAYSTGFSENFKKAFTAMGGQIVIEKSYSSTDTDFRGALTAIKQANPQAILIPGYYNDAGSIARQARALGITCPLLGGDGWDSQDLFKTGGSAVNGCYFSDHLSIDDPSPRVRAFVTAFEAKYHHKPDALAALGYDAANLLFNAMERAPSLKPEDIRNAIAATKNFPGVTGNITINAQRNADKPAVIIKVENGKFRLAATITNPYAPLPPGSVKL</sequence>
<accession>S0EWV7</accession>
<dbReference type="AlphaFoldDB" id="S0EWV7"/>
<dbReference type="GO" id="GO:0006865">
    <property type="term" value="P:amino acid transport"/>
    <property type="evidence" value="ECO:0007669"/>
    <property type="project" value="UniProtKB-KW"/>
</dbReference>
<dbReference type="Pfam" id="PF13458">
    <property type="entry name" value="Peripla_BP_6"/>
    <property type="match status" value="1"/>
</dbReference>
<proteinExistence type="inferred from homology"/>
<gene>
    <name evidence="7" type="ORF">CCALI_00418</name>
</gene>
<keyword evidence="3 5" id="KW-0732">Signal</keyword>
<protein>
    <submittedName>
        <fullName evidence="7">Amino acid/amide ABC transporter substrate-binding protein, HAAT family (TC 3.A.1.4.-)</fullName>
    </submittedName>
</protein>
<dbReference type="PANTHER" id="PTHR30483:SF6">
    <property type="entry name" value="PERIPLASMIC BINDING PROTEIN OF ABC TRANSPORTER FOR NATURAL AMINO ACIDS"/>
    <property type="match status" value="1"/>
</dbReference>
<dbReference type="InterPro" id="IPR051010">
    <property type="entry name" value="BCAA_transport"/>
</dbReference>
<dbReference type="Proteomes" id="UP000014227">
    <property type="component" value="Chromosome I"/>
</dbReference>
<evidence type="ECO:0000256" key="4">
    <source>
        <dbReference type="ARBA" id="ARBA00022970"/>
    </source>
</evidence>
<dbReference type="InterPro" id="IPR028081">
    <property type="entry name" value="Leu-bd"/>
</dbReference>
<dbReference type="PRINTS" id="PR00337">
    <property type="entry name" value="LEUILEVALBP"/>
</dbReference>
<dbReference type="Gene3D" id="3.40.50.2300">
    <property type="match status" value="2"/>
</dbReference>
<dbReference type="InParanoid" id="S0EWV7"/>
<keyword evidence="4" id="KW-0029">Amino-acid transport</keyword>
<dbReference type="KEGG" id="ccz:CCALI_00418"/>
<evidence type="ECO:0000259" key="6">
    <source>
        <dbReference type="Pfam" id="PF13458"/>
    </source>
</evidence>
<dbReference type="RefSeq" id="WP_016481815.1">
    <property type="nucleotide sequence ID" value="NC_021487.1"/>
</dbReference>
<dbReference type="InterPro" id="IPR028082">
    <property type="entry name" value="Peripla_BP_I"/>
</dbReference>
<dbReference type="HOGENOM" id="CLU_027128_6_1_0"/>
<dbReference type="SUPFAM" id="SSF53822">
    <property type="entry name" value="Periplasmic binding protein-like I"/>
    <property type="match status" value="1"/>
</dbReference>
<feature type="domain" description="Leucine-binding protein" evidence="6">
    <location>
        <begin position="41"/>
        <end position="377"/>
    </location>
</feature>
<keyword evidence="2" id="KW-0813">Transport</keyword>
<keyword evidence="8" id="KW-1185">Reference proteome</keyword>
<evidence type="ECO:0000256" key="5">
    <source>
        <dbReference type="SAM" id="SignalP"/>
    </source>
</evidence>
<dbReference type="PATRIC" id="fig|1303518.3.peg.425"/>
<dbReference type="eggNOG" id="COG0683">
    <property type="taxonomic scope" value="Bacteria"/>
</dbReference>
<reference evidence="8" key="1">
    <citation type="submission" date="2013-03" db="EMBL/GenBank/DDBJ databases">
        <title>Genome sequence of Chthonomonas calidirosea, the first sequenced genome from the Armatimonadetes phylum (formally candidate division OP10).</title>
        <authorList>
            <person name="Lee K.C.Y."/>
            <person name="Morgan X.C."/>
            <person name="Dunfield P.F."/>
            <person name="Tamas I."/>
            <person name="Houghton K.M."/>
            <person name="Vyssotski M."/>
            <person name="Ryan J.L.J."/>
            <person name="Lagutin K."/>
            <person name="McDonald I.R."/>
            <person name="Stott M.B."/>
        </authorList>
    </citation>
    <scope>NUCLEOTIDE SEQUENCE [LARGE SCALE GENOMIC DNA]</scope>
    <source>
        <strain evidence="8">DSM 23976 / ICMP 18418 / T49</strain>
    </source>
</reference>
<dbReference type="PANTHER" id="PTHR30483">
    <property type="entry name" value="LEUCINE-SPECIFIC-BINDING PROTEIN"/>
    <property type="match status" value="1"/>
</dbReference>
<evidence type="ECO:0000256" key="2">
    <source>
        <dbReference type="ARBA" id="ARBA00022448"/>
    </source>
</evidence>
<dbReference type="CDD" id="cd06347">
    <property type="entry name" value="PBP1_ABC_LivK_ligand_binding-like"/>
    <property type="match status" value="1"/>
</dbReference>
<feature type="chain" id="PRO_5004486374" evidence="5">
    <location>
        <begin position="18"/>
        <end position="399"/>
    </location>
</feature>
<evidence type="ECO:0000313" key="8">
    <source>
        <dbReference type="Proteomes" id="UP000014227"/>
    </source>
</evidence>
<evidence type="ECO:0000256" key="3">
    <source>
        <dbReference type="ARBA" id="ARBA00022729"/>
    </source>
</evidence>
<dbReference type="STRING" id="454171.CP488_00738"/>
<evidence type="ECO:0000256" key="1">
    <source>
        <dbReference type="ARBA" id="ARBA00010062"/>
    </source>
</evidence>